<feature type="region of interest" description="Disordered" evidence="1">
    <location>
        <begin position="37"/>
        <end position="70"/>
    </location>
</feature>
<dbReference type="RefSeq" id="XP_007336077.1">
    <property type="nucleotide sequence ID" value="XM_007336015.1"/>
</dbReference>
<dbReference type="AlphaFoldDB" id="K5VG32"/>
<dbReference type="HOGENOM" id="CLU_187817_0_0_1"/>
<dbReference type="InParanoid" id="K5VG32"/>
<evidence type="ECO:0000256" key="1">
    <source>
        <dbReference type="SAM" id="MobiDB-lite"/>
    </source>
</evidence>
<evidence type="ECO:0000313" key="2">
    <source>
        <dbReference type="EMBL" id="EKM73284.1"/>
    </source>
</evidence>
<sequence length="70" mass="7731">MRKEEWSKNNSQSLRHMDIARRIRLLPIVAAPNIPISELPTPSAPHSPTSLSIPFRTVCTDDPTGSNLPA</sequence>
<dbReference type="EMBL" id="JH973098">
    <property type="protein sequence ID" value="EKM73284.1"/>
    <property type="molecule type" value="Genomic_DNA"/>
</dbReference>
<dbReference type="KEGG" id="abp:AGABI1DRAFT135144"/>
<keyword evidence="3" id="KW-1185">Reference proteome</keyword>
<gene>
    <name evidence="2" type="ORF">AGABI1DRAFT_135144</name>
</gene>
<dbReference type="Proteomes" id="UP000008493">
    <property type="component" value="Unassembled WGS sequence"/>
</dbReference>
<protein>
    <submittedName>
        <fullName evidence="2">Uncharacterized protein</fullName>
    </submittedName>
</protein>
<name>K5VG32_AGABU</name>
<reference evidence="3" key="1">
    <citation type="journal article" date="2012" name="Proc. Natl. Acad. Sci. U.S.A.">
        <title>Genome sequence of the button mushroom Agaricus bisporus reveals mechanisms governing adaptation to a humic-rich ecological niche.</title>
        <authorList>
            <person name="Morin E."/>
            <person name="Kohler A."/>
            <person name="Baker A.R."/>
            <person name="Foulongne-Oriol M."/>
            <person name="Lombard V."/>
            <person name="Nagy L.G."/>
            <person name="Ohm R.A."/>
            <person name="Patyshakuliyeva A."/>
            <person name="Brun A."/>
            <person name="Aerts A.L."/>
            <person name="Bailey A.M."/>
            <person name="Billette C."/>
            <person name="Coutinho P.M."/>
            <person name="Deakin G."/>
            <person name="Doddapaneni H."/>
            <person name="Floudas D."/>
            <person name="Grimwood J."/>
            <person name="Hilden K."/>
            <person name="Kuees U."/>
            <person name="LaButti K.M."/>
            <person name="Lapidus A."/>
            <person name="Lindquist E.A."/>
            <person name="Lucas S.M."/>
            <person name="Murat C."/>
            <person name="Riley R.W."/>
            <person name="Salamov A.A."/>
            <person name="Schmutz J."/>
            <person name="Subramanian V."/>
            <person name="Woesten H.A.B."/>
            <person name="Xu J."/>
            <person name="Eastwood D.C."/>
            <person name="Foster G.D."/>
            <person name="Sonnenberg A.S."/>
            <person name="Cullen D."/>
            <person name="de Vries R.P."/>
            <person name="Lundell T."/>
            <person name="Hibbett D.S."/>
            <person name="Henrissat B."/>
            <person name="Burton K.S."/>
            <person name="Kerrigan R.W."/>
            <person name="Challen M.P."/>
            <person name="Grigoriev I.V."/>
            <person name="Martin F."/>
        </authorList>
    </citation>
    <scope>NUCLEOTIDE SEQUENCE [LARGE SCALE GENOMIC DNA]</scope>
    <source>
        <strain evidence="3">JB137-S8 / ATCC MYA-4627 / FGSC 10392</strain>
    </source>
</reference>
<dbReference type="GeneID" id="18828484"/>
<proteinExistence type="predicted"/>
<accession>K5VG32</accession>
<evidence type="ECO:0000313" key="3">
    <source>
        <dbReference type="Proteomes" id="UP000008493"/>
    </source>
</evidence>
<organism evidence="2 3">
    <name type="scientific">Agaricus bisporus var. burnettii (strain JB137-S8 / ATCC MYA-4627 / FGSC 10392)</name>
    <name type="common">White button mushroom</name>
    <dbReference type="NCBI Taxonomy" id="597362"/>
    <lineage>
        <taxon>Eukaryota</taxon>
        <taxon>Fungi</taxon>
        <taxon>Dikarya</taxon>
        <taxon>Basidiomycota</taxon>
        <taxon>Agaricomycotina</taxon>
        <taxon>Agaricomycetes</taxon>
        <taxon>Agaricomycetidae</taxon>
        <taxon>Agaricales</taxon>
        <taxon>Agaricineae</taxon>
        <taxon>Agaricaceae</taxon>
        <taxon>Agaricus</taxon>
    </lineage>
</organism>